<evidence type="ECO:0000313" key="2">
    <source>
        <dbReference type="EMBL" id="CAA9375658.1"/>
    </source>
</evidence>
<feature type="compositionally biased region" description="Low complexity" evidence="1">
    <location>
        <begin position="78"/>
        <end position="87"/>
    </location>
</feature>
<feature type="compositionally biased region" description="Basic and acidic residues" evidence="1">
    <location>
        <begin position="26"/>
        <end position="39"/>
    </location>
</feature>
<feature type="non-terminal residue" evidence="2">
    <location>
        <position position="136"/>
    </location>
</feature>
<sequence>GPGIRRRRMGLPASDGPHRTCLAGSRDARGRGEHPADPRHRSRGATDAPPVRLRRPRLRLRPRRCRHRRRHRVRGAHGARAVGAADRAQQRRGPVRRRRVRPAVRRHRVLGPRHQRPPEPGLPLLRDPATRRGWCV</sequence>
<feature type="compositionally biased region" description="Basic residues" evidence="1">
    <location>
        <begin position="93"/>
        <end position="106"/>
    </location>
</feature>
<dbReference type="AlphaFoldDB" id="A0A6J4N5U7"/>
<reference evidence="2" key="1">
    <citation type="submission" date="2020-02" db="EMBL/GenBank/DDBJ databases">
        <authorList>
            <person name="Meier V. D."/>
        </authorList>
    </citation>
    <scope>NUCLEOTIDE SEQUENCE</scope>
    <source>
        <strain evidence="2">AVDCRST_MAG47</strain>
    </source>
</reference>
<name>A0A6J4N5U7_9ACTN</name>
<organism evidence="2">
    <name type="scientific">uncultured Nocardioidaceae bacterium</name>
    <dbReference type="NCBI Taxonomy" id="253824"/>
    <lineage>
        <taxon>Bacteria</taxon>
        <taxon>Bacillati</taxon>
        <taxon>Actinomycetota</taxon>
        <taxon>Actinomycetes</taxon>
        <taxon>Propionibacteriales</taxon>
        <taxon>Nocardioidaceae</taxon>
        <taxon>environmental samples</taxon>
    </lineage>
</organism>
<feature type="region of interest" description="Disordered" evidence="1">
    <location>
        <begin position="66"/>
        <end position="106"/>
    </location>
</feature>
<dbReference type="EMBL" id="CADCUK010000116">
    <property type="protein sequence ID" value="CAA9375658.1"/>
    <property type="molecule type" value="Genomic_DNA"/>
</dbReference>
<accession>A0A6J4N5U7</accession>
<protein>
    <submittedName>
        <fullName evidence="2">Uncharacterized protein</fullName>
    </submittedName>
</protein>
<feature type="compositionally biased region" description="Basic residues" evidence="1">
    <location>
        <begin position="66"/>
        <end position="77"/>
    </location>
</feature>
<gene>
    <name evidence="2" type="ORF">AVDCRST_MAG47-1722</name>
</gene>
<feature type="region of interest" description="Disordered" evidence="1">
    <location>
        <begin position="1"/>
        <end position="50"/>
    </location>
</feature>
<evidence type="ECO:0000256" key="1">
    <source>
        <dbReference type="SAM" id="MobiDB-lite"/>
    </source>
</evidence>
<feature type="non-terminal residue" evidence="2">
    <location>
        <position position="1"/>
    </location>
</feature>
<proteinExistence type="predicted"/>